<evidence type="ECO:0000259" key="1">
    <source>
        <dbReference type="Pfam" id="PF01656"/>
    </source>
</evidence>
<comment type="caution">
    <text evidence="2">The sequence shown here is derived from an EMBL/GenBank/DDBJ whole genome shotgun (WGS) entry which is preliminary data.</text>
</comment>
<proteinExistence type="predicted"/>
<dbReference type="RefSeq" id="WP_344050723.1">
    <property type="nucleotide sequence ID" value="NZ_BAAAPK010000001.1"/>
</dbReference>
<dbReference type="InterPro" id="IPR050678">
    <property type="entry name" value="DNA_Partitioning_ATPase"/>
</dbReference>
<gene>
    <name evidence="2" type="ORF">GCM10009807_02190</name>
</gene>
<name>A0ABN2FY73_9MICO</name>
<dbReference type="PIRSF" id="PIRSF009320">
    <property type="entry name" value="Nuc_binding_HP_1000"/>
    <property type="match status" value="1"/>
</dbReference>
<dbReference type="PANTHER" id="PTHR13696:SF96">
    <property type="entry name" value="COBQ_COBB_MIND_PARA NUCLEOTIDE BINDING DOMAIN-CONTAINING PROTEIN"/>
    <property type="match status" value="1"/>
</dbReference>
<dbReference type="Gene3D" id="3.40.50.300">
    <property type="entry name" value="P-loop containing nucleotide triphosphate hydrolases"/>
    <property type="match status" value="1"/>
</dbReference>
<dbReference type="Proteomes" id="UP001500596">
    <property type="component" value="Unassembled WGS sequence"/>
</dbReference>
<sequence>MKMIAVANQKGGVGKTTVTMQLGAALSRRHRVLVVDVDRQQSTVWWAENMRDRLPFDFAGSQNPQMLSRLHELRIEYDFVLVDTPGSLEDTAVLETVLDAADFAVIPMTPEPLAVEPTLRTIGRLIDPRHLRHAVLLNRIDARNPAQLHRWQELLDTTLGIPRFDTYLRQYKAHADAPILGQLVTTFRDNQRTAGTIGDVTRVGYEMTAQFAPATAARMFR</sequence>
<dbReference type="InterPro" id="IPR027417">
    <property type="entry name" value="P-loop_NTPase"/>
</dbReference>
<dbReference type="PANTHER" id="PTHR13696">
    <property type="entry name" value="P-LOOP CONTAINING NUCLEOSIDE TRIPHOSPHATE HYDROLASE"/>
    <property type="match status" value="1"/>
</dbReference>
<reference evidence="2 3" key="1">
    <citation type="journal article" date="2019" name="Int. J. Syst. Evol. Microbiol.">
        <title>The Global Catalogue of Microorganisms (GCM) 10K type strain sequencing project: providing services to taxonomists for standard genome sequencing and annotation.</title>
        <authorList>
            <consortium name="The Broad Institute Genomics Platform"/>
            <consortium name="The Broad Institute Genome Sequencing Center for Infectious Disease"/>
            <person name="Wu L."/>
            <person name="Ma J."/>
        </authorList>
    </citation>
    <scope>NUCLEOTIDE SEQUENCE [LARGE SCALE GENOMIC DNA]</scope>
    <source>
        <strain evidence="2 3">JCM 15575</strain>
    </source>
</reference>
<dbReference type="EMBL" id="BAAAPK010000001">
    <property type="protein sequence ID" value="GAA1661945.1"/>
    <property type="molecule type" value="Genomic_DNA"/>
</dbReference>
<dbReference type="SUPFAM" id="SSF52540">
    <property type="entry name" value="P-loop containing nucleoside triphosphate hydrolases"/>
    <property type="match status" value="1"/>
</dbReference>
<evidence type="ECO:0000313" key="2">
    <source>
        <dbReference type="EMBL" id="GAA1661945.1"/>
    </source>
</evidence>
<organism evidence="2 3">
    <name type="scientific">Microbacterium lacus</name>
    <dbReference type="NCBI Taxonomy" id="415217"/>
    <lineage>
        <taxon>Bacteria</taxon>
        <taxon>Bacillati</taxon>
        <taxon>Actinomycetota</taxon>
        <taxon>Actinomycetes</taxon>
        <taxon>Micrococcales</taxon>
        <taxon>Microbacteriaceae</taxon>
        <taxon>Microbacterium</taxon>
    </lineage>
</organism>
<feature type="domain" description="CobQ/CobB/MinD/ParA nucleotide binding" evidence="1">
    <location>
        <begin position="4"/>
        <end position="172"/>
    </location>
</feature>
<dbReference type="CDD" id="cd02042">
    <property type="entry name" value="ParAB_family"/>
    <property type="match status" value="1"/>
</dbReference>
<protein>
    <submittedName>
        <fullName evidence="2">ParA family protein</fullName>
    </submittedName>
</protein>
<dbReference type="InterPro" id="IPR002586">
    <property type="entry name" value="CobQ/CobB/MinD/ParA_Nub-bd_dom"/>
</dbReference>
<accession>A0ABN2FY73</accession>
<keyword evidence="3" id="KW-1185">Reference proteome</keyword>
<dbReference type="Pfam" id="PF01656">
    <property type="entry name" value="CbiA"/>
    <property type="match status" value="1"/>
</dbReference>
<evidence type="ECO:0000313" key="3">
    <source>
        <dbReference type="Proteomes" id="UP001500596"/>
    </source>
</evidence>